<sequence length="47" mass="4755">PAQAPGRRARRSTAPARSSTAPSRTRARAPGSCSSSCAGAWTSSRAP</sequence>
<evidence type="ECO:0000256" key="1">
    <source>
        <dbReference type="SAM" id="MobiDB-lite"/>
    </source>
</evidence>
<organism evidence="2">
    <name type="scientific">uncultured Solirubrobacteraceae bacterium</name>
    <dbReference type="NCBI Taxonomy" id="1162706"/>
    <lineage>
        <taxon>Bacteria</taxon>
        <taxon>Bacillati</taxon>
        <taxon>Actinomycetota</taxon>
        <taxon>Thermoleophilia</taxon>
        <taxon>Solirubrobacterales</taxon>
        <taxon>Solirubrobacteraceae</taxon>
        <taxon>environmental samples</taxon>
    </lineage>
</organism>
<protein>
    <submittedName>
        <fullName evidence="2">Uncharacterized protein</fullName>
    </submittedName>
</protein>
<proteinExistence type="predicted"/>
<gene>
    <name evidence="2" type="ORF">AVDCRST_MAG13-1222</name>
</gene>
<evidence type="ECO:0000313" key="2">
    <source>
        <dbReference type="EMBL" id="CAA9481981.1"/>
    </source>
</evidence>
<reference evidence="2" key="1">
    <citation type="submission" date="2020-02" db="EMBL/GenBank/DDBJ databases">
        <authorList>
            <person name="Meier V. D."/>
        </authorList>
    </citation>
    <scope>NUCLEOTIDE SEQUENCE</scope>
    <source>
        <strain evidence="2">AVDCRST_MAG13</strain>
    </source>
</reference>
<feature type="non-terminal residue" evidence="2">
    <location>
        <position position="47"/>
    </location>
</feature>
<feature type="region of interest" description="Disordered" evidence="1">
    <location>
        <begin position="1"/>
        <end position="47"/>
    </location>
</feature>
<dbReference type="AlphaFoldDB" id="A0A6J4S2N8"/>
<accession>A0A6J4S2N8</accession>
<name>A0A6J4S2N8_9ACTN</name>
<feature type="compositionally biased region" description="Low complexity" evidence="1">
    <location>
        <begin position="1"/>
        <end position="40"/>
    </location>
</feature>
<feature type="non-terminal residue" evidence="2">
    <location>
        <position position="1"/>
    </location>
</feature>
<dbReference type="EMBL" id="CADCVO010000187">
    <property type="protein sequence ID" value="CAA9481981.1"/>
    <property type="molecule type" value="Genomic_DNA"/>
</dbReference>